<feature type="chain" id="PRO_5008615651" evidence="1">
    <location>
        <begin position="22"/>
        <end position="289"/>
    </location>
</feature>
<protein>
    <submittedName>
        <fullName evidence="2">Uncharacterized protein</fullName>
    </submittedName>
</protein>
<dbReference type="AlphaFoldDB" id="A0A1B8TVK8"/>
<feature type="signal peptide" evidence="1">
    <location>
        <begin position="1"/>
        <end position="21"/>
    </location>
</feature>
<dbReference type="Proteomes" id="UP000092612">
    <property type="component" value="Unassembled WGS sequence"/>
</dbReference>
<evidence type="ECO:0000313" key="2">
    <source>
        <dbReference type="EMBL" id="OBY63638.1"/>
    </source>
</evidence>
<name>A0A1B8TVK8_9FLAO</name>
<proteinExistence type="predicted"/>
<organism evidence="2 3">
    <name type="scientific">Polaribacter reichenbachii</name>
    <dbReference type="NCBI Taxonomy" id="996801"/>
    <lineage>
        <taxon>Bacteria</taxon>
        <taxon>Pseudomonadati</taxon>
        <taxon>Bacteroidota</taxon>
        <taxon>Flavobacteriia</taxon>
        <taxon>Flavobacteriales</taxon>
        <taxon>Flavobacteriaceae</taxon>
    </lineage>
</organism>
<dbReference type="OrthoDB" id="1203088at2"/>
<dbReference type="KEGG" id="prn:BW723_03075"/>
<comment type="caution">
    <text evidence="2">The sequence shown here is derived from an EMBL/GenBank/DDBJ whole genome shotgun (WGS) entry which is preliminary data.</text>
</comment>
<gene>
    <name evidence="2" type="ORF">LPB301_12625</name>
</gene>
<evidence type="ECO:0000313" key="3">
    <source>
        <dbReference type="Proteomes" id="UP000092612"/>
    </source>
</evidence>
<keyword evidence="3" id="KW-1185">Reference proteome</keyword>
<dbReference type="RefSeq" id="WP_068362442.1">
    <property type="nucleotide sequence ID" value="NZ_CP019337.1"/>
</dbReference>
<evidence type="ECO:0000256" key="1">
    <source>
        <dbReference type="SAM" id="SignalP"/>
    </source>
</evidence>
<sequence>MKHIKVCFLFLSILFIFNSCEENGIFFPVYENNAIFQATFDGETFLTSEANFTVEGDDLFINAIDVTTNESFTLRVDNYDLGVFSFEGLNTVATYAENASNSSDVWTTFSETASRGTIDITNIDYVYNTISGSFNFIGRNSISGSSKAFLSGTFSEIPKGEFPIGNTDFSAKIDGFEYEDISLFANLVTIGNNKLITIDANKSATESISLTVPYNVAVGEYDFGTFAAQTYPTAQYIVNGIIYEADGKIRIISHNTTTNTISGTFEFSATTSTSANSFSITEGQFKLSY</sequence>
<dbReference type="Pfam" id="PF19765">
    <property type="entry name" value="DUF6252"/>
    <property type="match status" value="2"/>
</dbReference>
<keyword evidence="1" id="KW-0732">Signal</keyword>
<dbReference type="InterPro" id="IPR046219">
    <property type="entry name" value="DUF6252"/>
</dbReference>
<accession>A0A1B8TVK8</accession>
<reference evidence="3" key="1">
    <citation type="submission" date="2016-02" db="EMBL/GenBank/DDBJ databases">
        <title>Paenibacillus sp. LPB0068, isolated from Crassostrea gigas.</title>
        <authorList>
            <person name="Shin S.-K."/>
            <person name="Yi H."/>
        </authorList>
    </citation>
    <scope>NUCLEOTIDE SEQUENCE [LARGE SCALE GENOMIC DNA]</scope>
    <source>
        <strain evidence="3">KCTC 23969</strain>
    </source>
</reference>
<dbReference type="EMBL" id="LSFL01000035">
    <property type="protein sequence ID" value="OBY63638.1"/>
    <property type="molecule type" value="Genomic_DNA"/>
</dbReference>